<dbReference type="eggNOG" id="COG2207">
    <property type="taxonomic scope" value="Bacteria"/>
</dbReference>
<feature type="transmembrane region" description="Helical" evidence="4">
    <location>
        <begin position="420"/>
        <end position="439"/>
    </location>
</feature>
<proteinExistence type="predicted"/>
<dbReference type="PROSITE" id="PS01124">
    <property type="entry name" value="HTH_ARAC_FAMILY_2"/>
    <property type="match status" value="1"/>
</dbReference>
<dbReference type="AlphaFoldDB" id="D5EV73"/>
<dbReference type="STRING" id="264731.PRU_2251"/>
<feature type="domain" description="HTH araC/xylS-type" evidence="5">
    <location>
        <begin position="467"/>
        <end position="569"/>
    </location>
</feature>
<keyword evidence="4" id="KW-1133">Transmembrane helix</keyword>
<dbReference type="PANTHER" id="PTHR43280:SF29">
    <property type="entry name" value="ARAC-FAMILY TRANSCRIPTIONAL REGULATOR"/>
    <property type="match status" value="1"/>
</dbReference>
<dbReference type="SMART" id="SM00342">
    <property type="entry name" value="HTH_ARAC"/>
    <property type="match status" value="1"/>
</dbReference>
<evidence type="ECO:0000313" key="6">
    <source>
        <dbReference type="EMBL" id="ADE82846.1"/>
    </source>
</evidence>
<reference evidence="6 7" key="1">
    <citation type="journal article" date="2010" name="Microb. Ecol.">
        <title>Comparative genome analysis of Prevotella ruminicola and Prevotella bryantii: insights into their environmental niche.</title>
        <authorList>
            <consortium name="North American Consortium for Rumen Bacteria"/>
            <person name="Purushe J."/>
            <person name="Fouts D.E."/>
            <person name="Morrison M."/>
            <person name="White B.A."/>
            <person name="Mackie R.I."/>
            <person name="Coutinho P.M."/>
            <person name="Henrissat B."/>
            <person name="Nelson K.E."/>
        </authorList>
    </citation>
    <scope>NUCLEOTIDE SEQUENCE [LARGE SCALE GENOMIC DNA]</scope>
    <source>
        <strain evidence="7">ATCC 19189 / JCM 8958 / 23</strain>
    </source>
</reference>
<evidence type="ECO:0000313" key="7">
    <source>
        <dbReference type="Proteomes" id="UP000000927"/>
    </source>
</evidence>
<keyword evidence="4" id="KW-0812">Transmembrane</keyword>
<evidence type="ECO:0000256" key="1">
    <source>
        <dbReference type="ARBA" id="ARBA00023015"/>
    </source>
</evidence>
<dbReference type="HOGENOM" id="CLU_476373_0_0_10"/>
<dbReference type="Proteomes" id="UP000000927">
    <property type="component" value="Chromosome"/>
</dbReference>
<keyword evidence="4" id="KW-0472">Membrane</keyword>
<dbReference type="SUPFAM" id="SSF117281">
    <property type="entry name" value="Kelch motif"/>
    <property type="match status" value="1"/>
</dbReference>
<name>D5EV73_XYLR2</name>
<dbReference type="PANTHER" id="PTHR43280">
    <property type="entry name" value="ARAC-FAMILY TRANSCRIPTIONAL REGULATOR"/>
    <property type="match status" value="1"/>
</dbReference>
<dbReference type="GeneID" id="31501796"/>
<dbReference type="InterPro" id="IPR018060">
    <property type="entry name" value="HTH_AraC"/>
</dbReference>
<keyword evidence="7" id="KW-1185">Reference proteome</keyword>
<dbReference type="InterPro" id="IPR015915">
    <property type="entry name" value="Kelch-typ_b-propeller"/>
</dbReference>
<dbReference type="GO" id="GO:0003700">
    <property type="term" value="F:DNA-binding transcription factor activity"/>
    <property type="evidence" value="ECO:0007669"/>
    <property type="project" value="InterPro"/>
</dbReference>
<dbReference type="SUPFAM" id="SSF46689">
    <property type="entry name" value="Homeodomain-like"/>
    <property type="match status" value="1"/>
</dbReference>
<dbReference type="InterPro" id="IPR009057">
    <property type="entry name" value="Homeodomain-like_sf"/>
</dbReference>
<dbReference type="EMBL" id="CP002006">
    <property type="protein sequence ID" value="ADE82846.1"/>
    <property type="molecule type" value="Genomic_DNA"/>
</dbReference>
<accession>D5EV73</accession>
<evidence type="ECO:0000256" key="2">
    <source>
        <dbReference type="ARBA" id="ARBA00023125"/>
    </source>
</evidence>
<keyword evidence="1" id="KW-0805">Transcription regulation</keyword>
<evidence type="ECO:0000256" key="4">
    <source>
        <dbReference type="SAM" id="Phobius"/>
    </source>
</evidence>
<dbReference type="KEGG" id="pru:PRU_2251"/>
<dbReference type="Gene3D" id="1.10.10.60">
    <property type="entry name" value="Homeodomain-like"/>
    <property type="match status" value="2"/>
</dbReference>
<keyword evidence="2" id="KW-0238">DNA-binding</keyword>
<organism evidence="6 7">
    <name type="scientific">Xylanibacter ruminicola (strain ATCC 19189 / DSM 19721 / CIP 105475 / JCM 8958 / 23)</name>
    <name type="common">Prevotella ruminicola</name>
    <dbReference type="NCBI Taxonomy" id="264731"/>
    <lineage>
        <taxon>Bacteria</taxon>
        <taxon>Pseudomonadati</taxon>
        <taxon>Bacteroidota</taxon>
        <taxon>Bacteroidia</taxon>
        <taxon>Bacteroidales</taxon>
        <taxon>Prevotellaceae</taxon>
        <taxon>Xylanibacter</taxon>
    </lineage>
</organism>
<dbReference type="GO" id="GO:0043565">
    <property type="term" value="F:sequence-specific DNA binding"/>
    <property type="evidence" value="ECO:0007669"/>
    <property type="project" value="InterPro"/>
</dbReference>
<gene>
    <name evidence="6" type="ordered locus">PRU_2251</name>
</gene>
<dbReference type="Gene3D" id="2.120.10.80">
    <property type="entry name" value="Kelch-type beta propeller"/>
    <property type="match status" value="1"/>
</dbReference>
<dbReference type="RefSeq" id="WP_013064832.1">
    <property type="nucleotide sequence ID" value="NC_014033.1"/>
</dbReference>
<dbReference type="Pfam" id="PF12833">
    <property type="entry name" value="HTH_18"/>
    <property type="match status" value="1"/>
</dbReference>
<sequence>MELFRIFATKTYQMGFISVQVNIKQLICILIMSLTLSIPAMAISAGNHCPMVKIEAERLPDMTIPRSGHSVFVVNGEVTVVGGHTSGFKLTSTAEYLKDNKWYLLPTVYSHDGGMSIVMKSGKVLLAGGFKDNLGISQSYEVELYDPMTHSCKGFGCLNQKRASAAAVEMDDGKVLITGNWYADDEIELYDGKASFSHAKAVSQSRYLPHVLRTSGNDAMIIAGYDMHGEPLDTIIVDRLYGEAVRDTLFYTWRPLHYDLSQHSDDSFIGDEAQHFYRYLVPVENSRGQLAIVDVRDTIFSLLPTICPIPMKSQWGTIKYITPVYADRLNHRGYVLGFDKTRRVYALCIDYAQIPAKLTLYYTDPLPKDAGMLSIPVLTKDGNLLLTGGIDDKRPNENFQPKASVWLLRFTEESKAESPLWIWGVILVLIIIATSVFFIQRKLRGRRMELEGADQPTSVNVDTQLMQRITELMEEKQLYKVPDLKVLDIASELRTNARYVSDCIKNSTNYSFTQYVNSYRIQHAQQLMRDFPDQKISTIYIDSGFTNETTFFRAFKAITGMTPKDWKNLQND</sequence>
<evidence type="ECO:0000256" key="3">
    <source>
        <dbReference type="ARBA" id="ARBA00023163"/>
    </source>
</evidence>
<keyword evidence="3" id="KW-0804">Transcription</keyword>
<evidence type="ECO:0000259" key="5">
    <source>
        <dbReference type="PROSITE" id="PS01124"/>
    </source>
</evidence>
<protein>
    <submittedName>
        <fullName evidence="6">Transcriptional regulator, AraC family</fullName>
    </submittedName>
</protein>